<dbReference type="InterPro" id="IPR036412">
    <property type="entry name" value="HAD-like_sf"/>
</dbReference>
<feature type="active site" description="Nucleophile" evidence="8">
    <location>
        <position position="11"/>
    </location>
</feature>
<dbReference type="AlphaFoldDB" id="A0A9D6Z431"/>
<keyword evidence="5 7" id="KW-0119">Carbohydrate metabolism</keyword>
<dbReference type="GO" id="GO:0046872">
    <property type="term" value="F:metal ion binding"/>
    <property type="evidence" value="ECO:0007669"/>
    <property type="project" value="UniProtKB-KW"/>
</dbReference>
<feature type="binding site" evidence="10">
    <location>
        <position position="9"/>
    </location>
    <ligand>
        <name>Mg(2+)</name>
        <dbReference type="ChEBI" id="CHEBI:18420"/>
    </ligand>
</feature>
<comment type="similarity">
    <text evidence="7">Belongs to the gmhB family.</text>
</comment>
<feature type="binding site" evidence="10">
    <location>
        <position position="103"/>
    </location>
    <ligand>
        <name>Zn(2+)</name>
        <dbReference type="ChEBI" id="CHEBI:29105"/>
    </ligand>
</feature>
<evidence type="ECO:0000256" key="1">
    <source>
        <dbReference type="ARBA" id="ARBA00004496"/>
    </source>
</evidence>
<dbReference type="EC" id="3.1.3.-" evidence="7"/>
<feature type="site" description="Contributes to substrate recognition" evidence="9">
    <location>
        <position position="104"/>
    </location>
</feature>
<keyword evidence="10" id="KW-0460">Magnesium</keyword>
<dbReference type="PANTHER" id="PTHR42891:SF1">
    <property type="entry name" value="D-GLYCERO-BETA-D-MANNO-HEPTOSE-1,7-BISPHOSPHATE 7-PHOSPHATASE"/>
    <property type="match status" value="1"/>
</dbReference>
<dbReference type="CDD" id="cd07503">
    <property type="entry name" value="HAD_HisB-N"/>
    <property type="match status" value="1"/>
</dbReference>
<keyword evidence="3 10" id="KW-0479">Metal-binding</keyword>
<protein>
    <recommendedName>
        <fullName evidence="6 7">D,D-heptose 1,7-bisphosphate phosphatase</fullName>
        <ecNumber evidence="7">3.1.3.-</ecNumber>
    </recommendedName>
</protein>
<feature type="binding site" evidence="10">
    <location>
        <position position="11"/>
    </location>
    <ligand>
        <name>Mg(2+)</name>
        <dbReference type="ChEBI" id="CHEBI:18420"/>
    </ligand>
</feature>
<evidence type="ECO:0000313" key="11">
    <source>
        <dbReference type="EMBL" id="MBI5250152.1"/>
    </source>
</evidence>
<dbReference type="NCBIfam" id="TIGR01656">
    <property type="entry name" value="Histidinol-ppas"/>
    <property type="match status" value="1"/>
</dbReference>
<dbReference type="EMBL" id="JACRDE010000309">
    <property type="protein sequence ID" value="MBI5250152.1"/>
    <property type="molecule type" value="Genomic_DNA"/>
</dbReference>
<evidence type="ECO:0000256" key="9">
    <source>
        <dbReference type="PIRSR" id="PIRSR004682-3"/>
    </source>
</evidence>
<comment type="subcellular location">
    <subcellularLocation>
        <location evidence="1 7">Cytoplasm</location>
    </subcellularLocation>
</comment>
<dbReference type="Proteomes" id="UP000807825">
    <property type="component" value="Unassembled WGS sequence"/>
</dbReference>
<dbReference type="InterPro" id="IPR006549">
    <property type="entry name" value="HAD-SF_hydro_IIIA"/>
</dbReference>
<evidence type="ECO:0000313" key="12">
    <source>
        <dbReference type="Proteomes" id="UP000807825"/>
    </source>
</evidence>
<feature type="site" description="Stabilizes the phosphoryl group" evidence="9">
    <location>
        <position position="105"/>
    </location>
</feature>
<evidence type="ECO:0000256" key="10">
    <source>
        <dbReference type="PIRSR" id="PIRSR004682-4"/>
    </source>
</evidence>
<dbReference type="Pfam" id="PF13242">
    <property type="entry name" value="Hydrolase_like"/>
    <property type="match status" value="1"/>
</dbReference>
<name>A0A9D6Z431_9BACT</name>
<keyword evidence="4 7" id="KW-0378">Hydrolase</keyword>
<dbReference type="GO" id="GO:0005737">
    <property type="term" value="C:cytoplasm"/>
    <property type="evidence" value="ECO:0007669"/>
    <property type="project" value="UniProtKB-SubCell"/>
</dbReference>
<dbReference type="GO" id="GO:0005975">
    <property type="term" value="P:carbohydrate metabolic process"/>
    <property type="evidence" value="ECO:0007669"/>
    <property type="project" value="InterPro"/>
</dbReference>
<dbReference type="InterPro" id="IPR023214">
    <property type="entry name" value="HAD_sf"/>
</dbReference>
<feature type="site" description="Stabilizes the phosphoryl group" evidence="9">
    <location>
        <position position="54"/>
    </location>
</feature>
<accession>A0A9D6Z431</accession>
<sequence length="187" mass="20503">MGRKAIFLDRDGVINSKLPEDNYVSSVSAFEFLPGVFDALIVLQELGFILIVITNQRGIARGFMSEADLERVHSHMHSELQKHGICLEAIYHCPHEKSEFCDCRKPEPGMILTAGRDYDIDLSSSYMVGDSPSDTAAGRRAGVCSIRIGSDPDENAASAFESLLEFALHLKREADGELGDSSHTRSG</sequence>
<dbReference type="Gene3D" id="3.40.50.1000">
    <property type="entry name" value="HAD superfamily/HAD-like"/>
    <property type="match status" value="1"/>
</dbReference>
<dbReference type="GO" id="GO:0016791">
    <property type="term" value="F:phosphatase activity"/>
    <property type="evidence" value="ECO:0007669"/>
    <property type="project" value="InterPro"/>
</dbReference>
<dbReference type="PANTHER" id="PTHR42891">
    <property type="entry name" value="D-GLYCERO-BETA-D-MANNO-HEPTOSE-1,7-BISPHOSPHATE 7-PHOSPHATASE"/>
    <property type="match status" value="1"/>
</dbReference>
<proteinExistence type="inferred from homology"/>
<comment type="caution">
    <text evidence="11">The sequence shown here is derived from an EMBL/GenBank/DDBJ whole genome shotgun (WGS) entry which is preliminary data.</text>
</comment>
<evidence type="ECO:0000256" key="5">
    <source>
        <dbReference type="ARBA" id="ARBA00023277"/>
    </source>
</evidence>
<evidence type="ECO:0000256" key="3">
    <source>
        <dbReference type="ARBA" id="ARBA00022723"/>
    </source>
</evidence>
<feature type="binding site" evidence="10">
    <location>
        <position position="95"/>
    </location>
    <ligand>
        <name>Zn(2+)</name>
        <dbReference type="ChEBI" id="CHEBI:29105"/>
    </ligand>
</feature>
<dbReference type="InterPro" id="IPR006543">
    <property type="entry name" value="Histidinol-phos"/>
</dbReference>
<dbReference type="InterPro" id="IPR004446">
    <property type="entry name" value="Heptose_bisP_phosphatase"/>
</dbReference>
<reference evidence="11" key="1">
    <citation type="submission" date="2020-07" db="EMBL/GenBank/DDBJ databases">
        <title>Huge and variable diversity of episymbiotic CPR bacteria and DPANN archaea in groundwater ecosystems.</title>
        <authorList>
            <person name="He C.Y."/>
            <person name="Keren R."/>
            <person name="Whittaker M."/>
            <person name="Farag I.F."/>
            <person name="Doudna J."/>
            <person name="Cate J.H.D."/>
            <person name="Banfield J.F."/>
        </authorList>
    </citation>
    <scope>NUCLEOTIDE SEQUENCE</scope>
    <source>
        <strain evidence="11">NC_groundwater_1664_Pr3_B-0.1um_52_9</strain>
    </source>
</reference>
<dbReference type="SUPFAM" id="SSF56784">
    <property type="entry name" value="HAD-like"/>
    <property type="match status" value="1"/>
</dbReference>
<comment type="cofactor">
    <cofactor evidence="10">
        <name>Zn(2+)</name>
        <dbReference type="ChEBI" id="CHEBI:29105"/>
    </cofactor>
</comment>
<organism evidence="11 12">
    <name type="scientific">Desulfomonile tiedjei</name>
    <dbReference type="NCBI Taxonomy" id="2358"/>
    <lineage>
        <taxon>Bacteria</taxon>
        <taxon>Pseudomonadati</taxon>
        <taxon>Thermodesulfobacteriota</taxon>
        <taxon>Desulfomonilia</taxon>
        <taxon>Desulfomonilales</taxon>
        <taxon>Desulfomonilaceae</taxon>
        <taxon>Desulfomonile</taxon>
    </lineage>
</organism>
<keyword evidence="10" id="KW-0862">Zinc</keyword>
<feature type="binding site" evidence="10">
    <location>
        <position position="93"/>
    </location>
    <ligand>
        <name>Zn(2+)</name>
        <dbReference type="ChEBI" id="CHEBI:29105"/>
    </ligand>
</feature>
<comment type="cofactor">
    <cofactor evidence="10">
        <name>Mg(2+)</name>
        <dbReference type="ChEBI" id="CHEBI:18420"/>
    </cofactor>
</comment>
<feature type="binding site" evidence="10">
    <location>
        <position position="101"/>
    </location>
    <ligand>
        <name>Zn(2+)</name>
        <dbReference type="ChEBI" id="CHEBI:29105"/>
    </ligand>
</feature>
<evidence type="ECO:0000256" key="2">
    <source>
        <dbReference type="ARBA" id="ARBA00022490"/>
    </source>
</evidence>
<evidence type="ECO:0000256" key="6">
    <source>
        <dbReference type="ARBA" id="ARBA00031828"/>
    </source>
</evidence>
<dbReference type="PIRSF" id="PIRSF004682">
    <property type="entry name" value="GmhB"/>
    <property type="match status" value="1"/>
</dbReference>
<gene>
    <name evidence="11" type="ORF">HY912_11720</name>
</gene>
<evidence type="ECO:0000256" key="8">
    <source>
        <dbReference type="PIRSR" id="PIRSR004682-1"/>
    </source>
</evidence>
<feature type="active site" description="Nucleophile" evidence="8">
    <location>
        <position position="9"/>
    </location>
</feature>
<keyword evidence="2 7" id="KW-0963">Cytoplasm</keyword>
<feature type="binding site" evidence="10">
    <location>
        <position position="130"/>
    </location>
    <ligand>
        <name>Mg(2+)</name>
        <dbReference type="ChEBI" id="CHEBI:18420"/>
    </ligand>
</feature>
<evidence type="ECO:0000256" key="7">
    <source>
        <dbReference type="PIRNR" id="PIRNR004682"/>
    </source>
</evidence>
<evidence type="ECO:0000256" key="4">
    <source>
        <dbReference type="ARBA" id="ARBA00022801"/>
    </source>
</evidence>
<dbReference type="NCBIfam" id="TIGR01662">
    <property type="entry name" value="HAD-SF-IIIA"/>
    <property type="match status" value="1"/>
</dbReference>